<dbReference type="InterPro" id="IPR026444">
    <property type="entry name" value="Secre_tail"/>
</dbReference>
<dbReference type="Proteomes" id="UP001501433">
    <property type="component" value="Unassembled WGS sequence"/>
</dbReference>
<keyword evidence="5" id="KW-1185">Reference proteome</keyword>
<accession>A0ABP9CVY2</accession>
<evidence type="ECO:0000256" key="1">
    <source>
        <dbReference type="ARBA" id="ARBA00022729"/>
    </source>
</evidence>
<dbReference type="InterPro" id="IPR012334">
    <property type="entry name" value="Pectin_lyas_fold"/>
</dbReference>
<dbReference type="EMBL" id="BAABJW010000005">
    <property type="protein sequence ID" value="GAA4818119.1"/>
    <property type="molecule type" value="Genomic_DNA"/>
</dbReference>
<keyword evidence="1 2" id="KW-0732">Signal</keyword>
<reference evidence="5" key="1">
    <citation type="journal article" date="2019" name="Int. J. Syst. Evol. Microbiol.">
        <title>The Global Catalogue of Microorganisms (GCM) 10K type strain sequencing project: providing services to taxonomists for standard genome sequencing and annotation.</title>
        <authorList>
            <consortium name="The Broad Institute Genomics Platform"/>
            <consortium name="The Broad Institute Genome Sequencing Center for Infectious Disease"/>
            <person name="Wu L."/>
            <person name="Ma J."/>
        </authorList>
    </citation>
    <scope>NUCLEOTIDE SEQUENCE [LARGE SCALE GENOMIC DNA]</scope>
    <source>
        <strain evidence="5">JCM 18325</strain>
    </source>
</reference>
<evidence type="ECO:0000313" key="4">
    <source>
        <dbReference type="EMBL" id="GAA4818119.1"/>
    </source>
</evidence>
<dbReference type="Pfam" id="PF18962">
    <property type="entry name" value="Por_Secre_tail"/>
    <property type="match status" value="1"/>
</dbReference>
<name>A0ABP9CVY2_9FLAO</name>
<feature type="chain" id="PRO_5045121062" description="Secretion system C-terminal sorting domain-containing protein" evidence="2">
    <location>
        <begin position="20"/>
        <end position="500"/>
    </location>
</feature>
<evidence type="ECO:0000256" key="2">
    <source>
        <dbReference type="SAM" id="SignalP"/>
    </source>
</evidence>
<dbReference type="Gene3D" id="2.160.20.10">
    <property type="entry name" value="Single-stranded right-handed beta-helix, Pectin lyase-like"/>
    <property type="match status" value="1"/>
</dbReference>
<dbReference type="NCBIfam" id="TIGR04183">
    <property type="entry name" value="Por_Secre_tail"/>
    <property type="match status" value="1"/>
</dbReference>
<comment type="caution">
    <text evidence="4">The sequence shown here is derived from an EMBL/GenBank/DDBJ whole genome shotgun (WGS) entry which is preliminary data.</text>
</comment>
<evidence type="ECO:0000313" key="5">
    <source>
        <dbReference type="Proteomes" id="UP001501433"/>
    </source>
</evidence>
<dbReference type="SUPFAM" id="SSF51126">
    <property type="entry name" value="Pectin lyase-like"/>
    <property type="match status" value="1"/>
</dbReference>
<dbReference type="NCBIfam" id="NF041518">
    <property type="entry name" value="choice_anch_Q"/>
    <property type="match status" value="1"/>
</dbReference>
<dbReference type="RefSeq" id="WP_345278036.1">
    <property type="nucleotide sequence ID" value="NZ_BAABJW010000005.1"/>
</dbReference>
<feature type="signal peptide" evidence="2">
    <location>
        <begin position="1"/>
        <end position="19"/>
    </location>
</feature>
<sequence length="500" mass="51654">MIQKITFLFFTVFSLVLSAQTVNIEGDPYAGNPYATITDAIAASTNAADVILITGIHTEPITIDKSITIRGTDPLTDIIQAAASAVSNGAGSRAISISEGAFTINIENLGVRYGNDPENGGGVNIDKVTGFVTLNNVIIEENYTAKNGGGIGVAGSNANIVKCIIRNNSSALDGGGMIAAPNNGSGINSTVNLTQSLIFNNLGRNGGGIYINGNNNFGNDYLIDVNIENSTISTNSAFSASGGNGGGAIFSASFPWTSNTSVGNVTLKLVHATVYNNTHAALNKSGLQFGSGAATNLSAFNSIIVSFGDDVATKALNFANSNTTDVVNCILGGLNAPPLAIIDDVAKNNQKGRTANQSGLTGALTDEGGNTLVMAITDGSAADDYCTAATGETIPTIDQRGFNREGINDAGAFEFAGTLSTSNSISGGLDVRIFPNPANDLVKISGVLNIDLVRVYSILGTLEKVVYSQKEIDVSDLSSGLHMMEIQSEGQKTVKRIIIK</sequence>
<gene>
    <name evidence="4" type="ORF">GCM10023330_28700</name>
</gene>
<evidence type="ECO:0000259" key="3">
    <source>
        <dbReference type="Pfam" id="PF18962"/>
    </source>
</evidence>
<organism evidence="4 5">
    <name type="scientific">Litoribaculum gwangyangense</name>
    <dbReference type="NCBI Taxonomy" id="1130722"/>
    <lineage>
        <taxon>Bacteria</taxon>
        <taxon>Pseudomonadati</taxon>
        <taxon>Bacteroidota</taxon>
        <taxon>Flavobacteriia</taxon>
        <taxon>Flavobacteriales</taxon>
        <taxon>Flavobacteriaceae</taxon>
        <taxon>Litoribaculum</taxon>
    </lineage>
</organism>
<feature type="domain" description="Secretion system C-terminal sorting" evidence="3">
    <location>
        <begin position="433"/>
        <end position="499"/>
    </location>
</feature>
<proteinExistence type="predicted"/>
<dbReference type="InterPro" id="IPR011050">
    <property type="entry name" value="Pectin_lyase_fold/virulence"/>
</dbReference>
<protein>
    <recommendedName>
        <fullName evidence="3">Secretion system C-terminal sorting domain-containing protein</fullName>
    </recommendedName>
</protein>
<dbReference type="InterPro" id="IPR059226">
    <property type="entry name" value="Choice_anch_Q_dom"/>
</dbReference>